<comment type="caution">
    <text evidence="1">The sequence shown here is derived from an EMBL/GenBank/DDBJ whole genome shotgun (WGS) entry which is preliminary data.</text>
</comment>
<protein>
    <submittedName>
        <fullName evidence="1">Uncharacterized protein</fullName>
    </submittedName>
</protein>
<gene>
    <name evidence="1" type="ORF">EVAR_68145_1</name>
</gene>
<name>A0A4C2A3C8_EUMVA</name>
<reference evidence="1 2" key="1">
    <citation type="journal article" date="2019" name="Commun. Biol.">
        <title>The bagworm genome reveals a unique fibroin gene that provides high tensile strength.</title>
        <authorList>
            <person name="Kono N."/>
            <person name="Nakamura H."/>
            <person name="Ohtoshi R."/>
            <person name="Tomita M."/>
            <person name="Numata K."/>
            <person name="Arakawa K."/>
        </authorList>
    </citation>
    <scope>NUCLEOTIDE SEQUENCE [LARGE SCALE GENOMIC DNA]</scope>
</reference>
<sequence length="103" mass="11064">MDLTIERCAIPSLFVEQTARYHVSHPCIDITDNMQCAKRHIFSGLVQSRKNDGGSNDNGRKTPEGTSFAVAFAAGEDKGAVYCLIDAARAQRGGDGSFITSVV</sequence>
<accession>A0A4C2A3C8</accession>
<evidence type="ECO:0000313" key="1">
    <source>
        <dbReference type="EMBL" id="GBP93679.1"/>
    </source>
</evidence>
<proteinExistence type="predicted"/>
<organism evidence="1 2">
    <name type="scientific">Eumeta variegata</name>
    <name type="common">Bagworm moth</name>
    <name type="synonym">Eumeta japonica</name>
    <dbReference type="NCBI Taxonomy" id="151549"/>
    <lineage>
        <taxon>Eukaryota</taxon>
        <taxon>Metazoa</taxon>
        <taxon>Ecdysozoa</taxon>
        <taxon>Arthropoda</taxon>
        <taxon>Hexapoda</taxon>
        <taxon>Insecta</taxon>
        <taxon>Pterygota</taxon>
        <taxon>Neoptera</taxon>
        <taxon>Endopterygota</taxon>
        <taxon>Lepidoptera</taxon>
        <taxon>Glossata</taxon>
        <taxon>Ditrysia</taxon>
        <taxon>Tineoidea</taxon>
        <taxon>Psychidae</taxon>
        <taxon>Oiketicinae</taxon>
        <taxon>Eumeta</taxon>
    </lineage>
</organism>
<dbReference type="EMBL" id="BGZK01002405">
    <property type="protein sequence ID" value="GBP93679.1"/>
    <property type="molecule type" value="Genomic_DNA"/>
</dbReference>
<dbReference type="AlphaFoldDB" id="A0A4C2A3C8"/>
<evidence type="ECO:0000313" key="2">
    <source>
        <dbReference type="Proteomes" id="UP000299102"/>
    </source>
</evidence>
<keyword evidence="2" id="KW-1185">Reference proteome</keyword>
<dbReference type="Proteomes" id="UP000299102">
    <property type="component" value="Unassembled WGS sequence"/>
</dbReference>